<name>A0A2H0C036_9BACT</name>
<gene>
    <name evidence="9" type="ORF">COW97_03180</name>
</gene>
<evidence type="ECO:0000256" key="2">
    <source>
        <dbReference type="ARBA" id="ARBA00022555"/>
    </source>
</evidence>
<dbReference type="EMBL" id="PCTC01000068">
    <property type="protein sequence ID" value="PIP63303.1"/>
    <property type="molecule type" value="Genomic_DNA"/>
</dbReference>
<evidence type="ECO:0000256" key="7">
    <source>
        <dbReference type="RuleBase" id="RU000673"/>
    </source>
</evidence>
<keyword evidence="4" id="KW-0694">RNA-binding</keyword>
<evidence type="ECO:0000313" key="10">
    <source>
        <dbReference type="Proteomes" id="UP000229699"/>
    </source>
</evidence>
<dbReference type="PROSITE" id="PS01195">
    <property type="entry name" value="PEPT_TRNA_HYDROL_1"/>
    <property type="match status" value="1"/>
</dbReference>
<dbReference type="Gene3D" id="3.40.50.1470">
    <property type="entry name" value="Peptidyl-tRNA hydrolase"/>
    <property type="match status" value="1"/>
</dbReference>
<dbReference type="PANTHER" id="PTHR17224">
    <property type="entry name" value="PEPTIDYL-TRNA HYDROLASE"/>
    <property type="match status" value="1"/>
</dbReference>
<dbReference type="InterPro" id="IPR001328">
    <property type="entry name" value="Pept_tRNA_hydro"/>
</dbReference>
<evidence type="ECO:0000256" key="1">
    <source>
        <dbReference type="ARBA" id="ARBA00013260"/>
    </source>
</evidence>
<protein>
    <recommendedName>
        <fullName evidence="6 7">Peptidyl-tRNA hydrolase</fullName>
        <ecNumber evidence="1 7">3.1.1.29</ecNumber>
    </recommendedName>
</protein>
<evidence type="ECO:0000256" key="3">
    <source>
        <dbReference type="ARBA" id="ARBA00022801"/>
    </source>
</evidence>
<dbReference type="GO" id="GO:0000049">
    <property type="term" value="F:tRNA binding"/>
    <property type="evidence" value="ECO:0007669"/>
    <property type="project" value="UniProtKB-KW"/>
</dbReference>
<dbReference type="PANTHER" id="PTHR17224:SF1">
    <property type="entry name" value="PEPTIDYL-TRNA HYDROLASE"/>
    <property type="match status" value="1"/>
</dbReference>
<dbReference type="InterPro" id="IPR036416">
    <property type="entry name" value="Pept_tRNA_hydro_sf"/>
</dbReference>
<dbReference type="SUPFAM" id="SSF53178">
    <property type="entry name" value="Peptidyl-tRNA hydrolase-like"/>
    <property type="match status" value="1"/>
</dbReference>
<dbReference type="Pfam" id="PF01195">
    <property type="entry name" value="Pept_tRNA_hydro"/>
    <property type="match status" value="1"/>
</dbReference>
<comment type="similarity">
    <text evidence="5 8">Belongs to the PTH family.</text>
</comment>
<evidence type="ECO:0000256" key="8">
    <source>
        <dbReference type="RuleBase" id="RU004320"/>
    </source>
</evidence>
<proteinExistence type="inferred from homology"/>
<comment type="catalytic activity">
    <reaction evidence="7">
        <text>an N-acyl-L-alpha-aminoacyl-tRNA + H2O = an N-acyl-L-amino acid + a tRNA + H(+)</text>
        <dbReference type="Rhea" id="RHEA:54448"/>
        <dbReference type="Rhea" id="RHEA-COMP:10123"/>
        <dbReference type="Rhea" id="RHEA-COMP:13883"/>
        <dbReference type="ChEBI" id="CHEBI:15377"/>
        <dbReference type="ChEBI" id="CHEBI:15378"/>
        <dbReference type="ChEBI" id="CHEBI:59874"/>
        <dbReference type="ChEBI" id="CHEBI:78442"/>
        <dbReference type="ChEBI" id="CHEBI:138191"/>
        <dbReference type="EC" id="3.1.1.29"/>
    </reaction>
</comment>
<evidence type="ECO:0000256" key="5">
    <source>
        <dbReference type="ARBA" id="ARBA00038063"/>
    </source>
</evidence>
<evidence type="ECO:0000313" key="9">
    <source>
        <dbReference type="EMBL" id="PIP63303.1"/>
    </source>
</evidence>
<dbReference type="InterPro" id="IPR018171">
    <property type="entry name" value="Pept_tRNA_hydro_CS"/>
</dbReference>
<dbReference type="AlphaFoldDB" id="A0A2H0C036"/>
<dbReference type="CDD" id="cd00462">
    <property type="entry name" value="PTH"/>
    <property type="match status" value="1"/>
</dbReference>
<dbReference type="NCBIfam" id="TIGR00447">
    <property type="entry name" value="pth"/>
    <property type="match status" value="1"/>
</dbReference>
<comment type="caution">
    <text evidence="9">The sequence shown here is derived from an EMBL/GenBank/DDBJ whole genome shotgun (WGS) entry which is preliminary data.</text>
</comment>
<reference evidence="9 10" key="1">
    <citation type="submission" date="2017-09" db="EMBL/GenBank/DDBJ databases">
        <title>Depth-based differentiation of microbial function through sediment-hosted aquifers and enrichment of novel symbionts in the deep terrestrial subsurface.</title>
        <authorList>
            <person name="Probst A.J."/>
            <person name="Ladd B."/>
            <person name="Jarett J.K."/>
            <person name="Geller-Mcgrath D.E."/>
            <person name="Sieber C.M."/>
            <person name="Emerson J.B."/>
            <person name="Anantharaman K."/>
            <person name="Thomas B.C."/>
            <person name="Malmstrom R."/>
            <person name="Stieglmeier M."/>
            <person name="Klingl A."/>
            <person name="Woyke T."/>
            <person name="Ryan C.M."/>
            <person name="Banfield J.F."/>
        </authorList>
    </citation>
    <scope>NUCLEOTIDE SEQUENCE [LARGE SCALE GENOMIC DNA]</scope>
    <source>
        <strain evidence="9">CG22_combo_CG10-13_8_21_14_all_34_12</strain>
    </source>
</reference>
<organism evidence="9 10">
    <name type="scientific">Candidatus Roizmanbacteria bacterium CG22_combo_CG10-13_8_21_14_all_34_12</name>
    <dbReference type="NCBI Taxonomy" id="1974860"/>
    <lineage>
        <taxon>Bacteria</taxon>
        <taxon>Candidatus Roizmaniibacteriota</taxon>
    </lineage>
</organism>
<evidence type="ECO:0000256" key="4">
    <source>
        <dbReference type="ARBA" id="ARBA00022884"/>
    </source>
</evidence>
<dbReference type="Proteomes" id="UP000229699">
    <property type="component" value="Unassembled WGS sequence"/>
</dbReference>
<evidence type="ECO:0000256" key="6">
    <source>
        <dbReference type="ARBA" id="ARBA00050038"/>
    </source>
</evidence>
<keyword evidence="2" id="KW-0820">tRNA-binding</keyword>
<keyword evidence="3 7" id="KW-0378">Hydrolase</keyword>
<dbReference type="EC" id="3.1.1.29" evidence="1 7"/>
<accession>A0A2H0C036</accession>
<dbReference type="GO" id="GO:0004045">
    <property type="term" value="F:peptidyl-tRNA hydrolase activity"/>
    <property type="evidence" value="ECO:0007669"/>
    <property type="project" value="UniProtKB-EC"/>
</dbReference>
<sequence>MILIIGLGNPGPRYQNNRHNVGHLFVDYSVKELTGLRVYGLRIMKTDCYMNESGKFVKKLTSHYSLTTSHLIIIHDDLDIPLGKFHIQFASGPLLHNGLESIEQHLKTKDFWRIRIGVDNRLPDKKIPGETYAMQNFLPEEKKLLETEIFPKIFEQFKLHLKNEFKVVV</sequence>